<dbReference type="EMBL" id="DXGI01000161">
    <property type="protein sequence ID" value="HIW78395.1"/>
    <property type="molecule type" value="Genomic_DNA"/>
</dbReference>
<organism evidence="1 2">
    <name type="scientific">Candidatus Bilophila faecipullorum</name>
    <dbReference type="NCBI Taxonomy" id="2838482"/>
    <lineage>
        <taxon>Bacteria</taxon>
        <taxon>Pseudomonadati</taxon>
        <taxon>Thermodesulfobacteriota</taxon>
        <taxon>Desulfovibrionia</taxon>
        <taxon>Desulfovibrionales</taxon>
        <taxon>Desulfovibrionaceae</taxon>
        <taxon>Bilophila</taxon>
    </lineage>
</organism>
<gene>
    <name evidence="1" type="ORF">H9874_04525</name>
</gene>
<dbReference type="AlphaFoldDB" id="A0A9D1R052"/>
<sequence>MMPLDWSGYEKLERGAALPVDESLLVMLRERRKGPERVEATEMTLAEDPLFAIERRIEEEGDDGKTLLINRIEYVFFSYDEAEAYLEQFKYRLRDCRIMVLPTFGSLKRVLRAGEFLDEIERRLAEGGHDGAA</sequence>
<accession>A0A9D1R052</accession>
<name>A0A9D1R052_9BACT</name>
<reference evidence="1" key="2">
    <citation type="submission" date="2021-04" db="EMBL/GenBank/DDBJ databases">
        <authorList>
            <person name="Gilroy R."/>
        </authorList>
    </citation>
    <scope>NUCLEOTIDE SEQUENCE</scope>
    <source>
        <strain evidence="1">ChiSxjej5B17-1746</strain>
    </source>
</reference>
<protein>
    <submittedName>
        <fullName evidence="1">Uncharacterized protein</fullName>
    </submittedName>
</protein>
<proteinExistence type="predicted"/>
<evidence type="ECO:0000313" key="1">
    <source>
        <dbReference type="EMBL" id="HIW78395.1"/>
    </source>
</evidence>
<comment type="caution">
    <text evidence="1">The sequence shown here is derived from an EMBL/GenBank/DDBJ whole genome shotgun (WGS) entry which is preliminary data.</text>
</comment>
<dbReference type="Proteomes" id="UP000824264">
    <property type="component" value="Unassembled WGS sequence"/>
</dbReference>
<evidence type="ECO:0000313" key="2">
    <source>
        <dbReference type="Proteomes" id="UP000824264"/>
    </source>
</evidence>
<reference evidence="1" key="1">
    <citation type="journal article" date="2021" name="PeerJ">
        <title>Extensive microbial diversity within the chicken gut microbiome revealed by metagenomics and culture.</title>
        <authorList>
            <person name="Gilroy R."/>
            <person name="Ravi A."/>
            <person name="Getino M."/>
            <person name="Pursley I."/>
            <person name="Horton D.L."/>
            <person name="Alikhan N.F."/>
            <person name="Baker D."/>
            <person name="Gharbi K."/>
            <person name="Hall N."/>
            <person name="Watson M."/>
            <person name="Adriaenssens E.M."/>
            <person name="Foster-Nyarko E."/>
            <person name="Jarju S."/>
            <person name="Secka A."/>
            <person name="Antonio M."/>
            <person name="Oren A."/>
            <person name="Chaudhuri R.R."/>
            <person name="La Ragione R."/>
            <person name="Hildebrand F."/>
            <person name="Pallen M.J."/>
        </authorList>
    </citation>
    <scope>NUCLEOTIDE SEQUENCE</scope>
    <source>
        <strain evidence="1">ChiSxjej5B17-1746</strain>
    </source>
</reference>